<reference evidence="2 3" key="1">
    <citation type="submission" date="2017-09" db="EMBL/GenBank/DDBJ databases">
        <title>Genomic, metabolic, and phenotypic characteristics of bacterial isolates from the natural microbiome of the model nematode Caenorhabditis elegans.</title>
        <authorList>
            <person name="Zimmermann J."/>
            <person name="Obeng N."/>
            <person name="Yang W."/>
            <person name="Obeng O."/>
            <person name="Kissoyan K."/>
            <person name="Pees B."/>
            <person name="Dirksen P."/>
            <person name="Hoppner M."/>
            <person name="Franke A."/>
            <person name="Rosenstiel P."/>
            <person name="Leippe M."/>
            <person name="Dierking K."/>
            <person name="Kaleta C."/>
            <person name="Schulenburg H."/>
        </authorList>
    </citation>
    <scope>NUCLEOTIDE SEQUENCE [LARGE SCALE GENOMIC DNA]</scope>
    <source>
        <strain evidence="2 3">MYb73</strain>
    </source>
</reference>
<feature type="transmembrane region" description="Helical" evidence="1">
    <location>
        <begin position="75"/>
        <end position="99"/>
    </location>
</feature>
<keyword evidence="1" id="KW-1133">Transmembrane helix</keyword>
<evidence type="ECO:0000313" key="3">
    <source>
        <dbReference type="Proteomes" id="UP000239477"/>
    </source>
</evidence>
<dbReference type="AlphaFoldDB" id="A0A2S0I9C5"/>
<keyword evidence="1" id="KW-0472">Membrane</keyword>
<dbReference type="EMBL" id="CP023270">
    <property type="protein sequence ID" value="AVJ28544.1"/>
    <property type="molecule type" value="Genomic_DNA"/>
</dbReference>
<sequence length="110" mass="12217">MLMILIFPLVFVGLLAIWLACVVKGRSVKAAPSALTATLVALIVCYAMGLLLISIDPWFDDNGVPEFISWKYRWAWAASIAGWLTVVVLPAVLGLRAFFLSRARRRAMHQ</sequence>
<accession>A0A2S0I9C5</accession>
<gene>
    <name evidence="2" type="ORF">CLM73_16295</name>
</gene>
<feature type="transmembrane region" description="Helical" evidence="1">
    <location>
        <begin position="6"/>
        <end position="23"/>
    </location>
</feature>
<keyword evidence="1" id="KW-0812">Transmembrane</keyword>
<evidence type="ECO:0000256" key="1">
    <source>
        <dbReference type="SAM" id="Phobius"/>
    </source>
</evidence>
<organism evidence="2 3">
    <name type="scientific">Achromobacter spanius</name>
    <dbReference type="NCBI Taxonomy" id="217203"/>
    <lineage>
        <taxon>Bacteria</taxon>
        <taxon>Pseudomonadati</taxon>
        <taxon>Pseudomonadota</taxon>
        <taxon>Betaproteobacteria</taxon>
        <taxon>Burkholderiales</taxon>
        <taxon>Alcaligenaceae</taxon>
        <taxon>Achromobacter</taxon>
    </lineage>
</organism>
<name>A0A2S0I9C5_9BURK</name>
<protein>
    <submittedName>
        <fullName evidence="2">Uncharacterized protein</fullName>
    </submittedName>
</protein>
<keyword evidence="3" id="KW-1185">Reference proteome</keyword>
<evidence type="ECO:0000313" key="2">
    <source>
        <dbReference type="EMBL" id="AVJ28544.1"/>
    </source>
</evidence>
<proteinExistence type="predicted"/>
<feature type="transmembrane region" description="Helical" evidence="1">
    <location>
        <begin position="35"/>
        <end position="55"/>
    </location>
</feature>
<dbReference type="Proteomes" id="UP000239477">
    <property type="component" value="Chromosome"/>
</dbReference>